<sequence length="117" mass="12508">MHLPALDRGLSVCIFSKTNIPRRCSIHSARDAWPRRRLKPGFAGASAGSAVGLPSAVDADSLCSIVDVDSNCFTGTSKASNRTMRSPSLRDTISAALFLPTAFSSSSYTCLRFLARL</sequence>
<accession>A0A7S1NHU8</accession>
<name>A0A7S1NHU8_9EUGL</name>
<evidence type="ECO:0000313" key="1">
    <source>
        <dbReference type="EMBL" id="CAD9021888.1"/>
    </source>
</evidence>
<protein>
    <submittedName>
        <fullName evidence="1">Uncharacterized protein</fullName>
    </submittedName>
</protein>
<dbReference type="EMBL" id="HBGA01088258">
    <property type="protein sequence ID" value="CAD9021888.1"/>
    <property type="molecule type" value="Transcribed_RNA"/>
</dbReference>
<reference evidence="1" key="1">
    <citation type="submission" date="2021-01" db="EMBL/GenBank/DDBJ databases">
        <authorList>
            <person name="Corre E."/>
            <person name="Pelletier E."/>
            <person name="Niang G."/>
            <person name="Scheremetjew M."/>
            <person name="Finn R."/>
            <person name="Kale V."/>
            <person name="Holt S."/>
            <person name="Cochrane G."/>
            <person name="Meng A."/>
            <person name="Brown T."/>
            <person name="Cohen L."/>
        </authorList>
    </citation>
    <scope>NUCLEOTIDE SEQUENCE</scope>
    <source>
        <strain evidence="1">NIES-381</strain>
    </source>
</reference>
<proteinExistence type="predicted"/>
<organism evidence="1">
    <name type="scientific">Eutreptiella gymnastica</name>
    <dbReference type="NCBI Taxonomy" id="73025"/>
    <lineage>
        <taxon>Eukaryota</taxon>
        <taxon>Discoba</taxon>
        <taxon>Euglenozoa</taxon>
        <taxon>Euglenida</taxon>
        <taxon>Spirocuta</taxon>
        <taxon>Euglenophyceae</taxon>
        <taxon>Eutreptiales</taxon>
        <taxon>Eutreptiaceae</taxon>
        <taxon>Eutreptiella</taxon>
    </lineage>
</organism>
<gene>
    <name evidence="1" type="ORF">EGYM00392_LOCUS33009</name>
</gene>
<dbReference type="AlphaFoldDB" id="A0A7S1NHU8"/>